<dbReference type="InterPro" id="IPR001310">
    <property type="entry name" value="Histidine_triad_HIT"/>
</dbReference>
<name>A0A397WPP6_9ARCH</name>
<dbReference type="EMBL" id="MWMI01000008">
    <property type="protein sequence ID" value="RIB35073.1"/>
    <property type="molecule type" value="Genomic_DNA"/>
</dbReference>
<protein>
    <recommendedName>
        <fullName evidence="2">HIT domain-containing protein</fullName>
    </recommendedName>
</protein>
<dbReference type="SUPFAM" id="SSF54197">
    <property type="entry name" value="HIT-like"/>
    <property type="match status" value="1"/>
</dbReference>
<dbReference type="AlphaFoldDB" id="A0A397WPP6"/>
<evidence type="ECO:0000259" key="2">
    <source>
        <dbReference type="PROSITE" id="PS51084"/>
    </source>
</evidence>
<dbReference type="PANTHER" id="PTHR42997">
    <property type="entry name" value="HIT FAMILY HYDROLASE"/>
    <property type="match status" value="1"/>
</dbReference>
<dbReference type="PRINTS" id="PR00332">
    <property type="entry name" value="HISTRIAD"/>
</dbReference>
<organism evidence="3 4">
    <name type="scientific">Candidatus Nanoclepta minutus</name>
    <dbReference type="NCBI Taxonomy" id="1940235"/>
    <lineage>
        <taxon>Archaea</taxon>
        <taxon>Nanobdellota</taxon>
        <taxon>Candidatus Nanoclepta</taxon>
    </lineage>
</organism>
<evidence type="ECO:0000256" key="1">
    <source>
        <dbReference type="PROSITE-ProRule" id="PRU00464"/>
    </source>
</evidence>
<evidence type="ECO:0000313" key="3">
    <source>
        <dbReference type="EMBL" id="RIB35073.1"/>
    </source>
</evidence>
<dbReference type="InterPro" id="IPR052908">
    <property type="entry name" value="AP-4-A_phosphorylase"/>
</dbReference>
<accession>A0A397WPP6</accession>
<dbReference type="Gene3D" id="3.30.428.10">
    <property type="entry name" value="HIT-like"/>
    <property type="match status" value="1"/>
</dbReference>
<dbReference type="GO" id="GO:0003824">
    <property type="term" value="F:catalytic activity"/>
    <property type="evidence" value="ECO:0007669"/>
    <property type="project" value="InterPro"/>
</dbReference>
<gene>
    <name evidence="3" type="ORF">BXU00_03390</name>
</gene>
<reference evidence="3 4" key="1">
    <citation type="journal article" date="2018" name="Syst. Appl. Microbiol.">
        <title>A new symbiotic nanoarchaeote (Candidatus Nanoclepta minutus) and its host (Zestosphaera tikiterensis gen. nov., sp. nov.) from a New Zealand hot spring.</title>
        <authorList>
            <person name="St John E."/>
            <person name="Liu Y."/>
            <person name="Podar M."/>
            <person name="Stott M.B."/>
            <person name="Meneghin J."/>
            <person name="Chen Z."/>
            <person name="Lagutin K."/>
            <person name="Mitchell K."/>
            <person name="Reysenbach A.L."/>
        </authorList>
    </citation>
    <scope>NUCLEOTIDE SEQUENCE [LARGE SCALE GENOMIC DNA]</scope>
    <source>
        <strain evidence="3">NZ3</strain>
    </source>
</reference>
<dbReference type="InterPro" id="IPR011146">
    <property type="entry name" value="HIT-like"/>
</dbReference>
<feature type="domain" description="HIT" evidence="2">
    <location>
        <begin position="5"/>
        <end position="111"/>
    </location>
</feature>
<comment type="caution">
    <text evidence="3">The sequence shown here is derived from an EMBL/GenBank/DDBJ whole genome shotgun (WGS) entry which is preliminary data.</text>
</comment>
<comment type="caution">
    <text evidence="1">Lacks conserved residue(s) required for the propagation of feature annotation.</text>
</comment>
<dbReference type="Proteomes" id="UP000266622">
    <property type="component" value="Unassembled WGS sequence"/>
</dbReference>
<sequence>MDECSLCKISENIVPSFKIYEDEDIVCVLNIFPSNPGHILIFPRRHVERIELLDDETLVKMIILAKRLTNVLQLIFKPVGYLLSINTFREYEKSKHIYLEVVPRFEEDGIKVILPRRKVELNELEALRNKILEYLSFKEEKKEETKQQEEKEKADIDINSMLKWLRKEI</sequence>
<evidence type="ECO:0000313" key="4">
    <source>
        <dbReference type="Proteomes" id="UP000266622"/>
    </source>
</evidence>
<dbReference type="PROSITE" id="PS51084">
    <property type="entry name" value="HIT_2"/>
    <property type="match status" value="1"/>
</dbReference>
<dbReference type="Pfam" id="PF01230">
    <property type="entry name" value="HIT"/>
    <property type="match status" value="1"/>
</dbReference>
<dbReference type="InterPro" id="IPR036265">
    <property type="entry name" value="HIT-like_sf"/>
</dbReference>
<proteinExistence type="predicted"/>
<dbReference type="PANTHER" id="PTHR42997:SF1">
    <property type="entry name" value="AP-4-A PHOSPHORYLASE"/>
    <property type="match status" value="1"/>
</dbReference>